<evidence type="ECO:0000313" key="2">
    <source>
        <dbReference type="Proteomes" id="UP000095287"/>
    </source>
</evidence>
<dbReference type="Pfam" id="PF04155">
    <property type="entry name" value="Ground-like"/>
    <property type="match status" value="1"/>
</dbReference>
<name>A0A1I7ZPI6_9BILA</name>
<dbReference type="InterPro" id="IPR007284">
    <property type="entry name" value="Ground-like_dom"/>
</dbReference>
<sequence length="289" mass="30685">MTYLQPESEQAPEHLSKKQDPRFPEMVRLLSSVAILVFVPLVAEAIFFGNNNCCCGCPQPQPSNCGCQQQQPVCPPPQPCPPQPVCPPPPPPVTCPAPPPPPPCPPPPACPPPPVAICPAPQPVYVQNPCGSSGGCSSSYSSGTYSGAQSSGCRTRYVVIRAPTATYTGEVKPQLVNTVQSNIGQNEQLAEIQGASPGASEGYRKARGAPTLNEPKCNSKELKELIEQNIVPNNPVESKRKIHKSAISAIDTAIVDVICSESGFTYIVSTAEHCEAQKDGVICFAYKRP</sequence>
<evidence type="ECO:0000313" key="3">
    <source>
        <dbReference type="WBParaSite" id="L893_g28341.t1"/>
    </source>
</evidence>
<dbReference type="AlphaFoldDB" id="A0A1I7ZPI6"/>
<dbReference type="Proteomes" id="UP000095287">
    <property type="component" value="Unplaced"/>
</dbReference>
<protein>
    <submittedName>
        <fullName evidence="3">Ground-like domain-containing protein</fullName>
    </submittedName>
</protein>
<organism evidence="2 3">
    <name type="scientific">Steinernema glaseri</name>
    <dbReference type="NCBI Taxonomy" id="37863"/>
    <lineage>
        <taxon>Eukaryota</taxon>
        <taxon>Metazoa</taxon>
        <taxon>Ecdysozoa</taxon>
        <taxon>Nematoda</taxon>
        <taxon>Chromadorea</taxon>
        <taxon>Rhabditida</taxon>
        <taxon>Tylenchina</taxon>
        <taxon>Panagrolaimomorpha</taxon>
        <taxon>Strongyloidoidea</taxon>
        <taxon>Steinernematidae</taxon>
        <taxon>Steinernema</taxon>
    </lineage>
</organism>
<evidence type="ECO:0000259" key="1">
    <source>
        <dbReference type="Pfam" id="PF04155"/>
    </source>
</evidence>
<reference evidence="3" key="1">
    <citation type="submission" date="2016-11" db="UniProtKB">
        <authorList>
            <consortium name="WormBaseParasite"/>
        </authorList>
    </citation>
    <scope>IDENTIFICATION</scope>
</reference>
<proteinExistence type="predicted"/>
<accession>A0A1I7ZPI6</accession>
<keyword evidence="2" id="KW-1185">Reference proteome</keyword>
<feature type="domain" description="Ground-like" evidence="1">
    <location>
        <begin position="215"/>
        <end position="286"/>
    </location>
</feature>
<dbReference type="WBParaSite" id="L893_g28341.t1">
    <property type="protein sequence ID" value="L893_g28341.t1"/>
    <property type="gene ID" value="L893_g28341"/>
</dbReference>